<reference evidence="3" key="1">
    <citation type="submission" date="2016-11" db="UniProtKB">
        <authorList>
            <consortium name="WormBaseParasite"/>
        </authorList>
    </citation>
    <scope>IDENTIFICATION</scope>
</reference>
<feature type="region of interest" description="Disordered" evidence="1">
    <location>
        <begin position="104"/>
        <end position="158"/>
    </location>
</feature>
<protein>
    <submittedName>
        <fullName evidence="3">Uncharacterized protein</fullName>
    </submittedName>
</protein>
<evidence type="ECO:0000313" key="3">
    <source>
        <dbReference type="WBParaSite" id="Csp11.Scaffold630.g21198.t1"/>
    </source>
</evidence>
<evidence type="ECO:0000313" key="2">
    <source>
        <dbReference type="Proteomes" id="UP000095282"/>
    </source>
</evidence>
<dbReference type="eggNOG" id="ENOG502SBDK">
    <property type="taxonomic scope" value="Eukaryota"/>
</dbReference>
<proteinExistence type="predicted"/>
<dbReference type="Proteomes" id="UP000095282">
    <property type="component" value="Unplaced"/>
</dbReference>
<feature type="compositionally biased region" description="Basic residues" evidence="1">
    <location>
        <begin position="29"/>
        <end position="38"/>
    </location>
</feature>
<feature type="compositionally biased region" description="Low complexity" evidence="1">
    <location>
        <begin position="124"/>
        <end position="134"/>
    </location>
</feature>
<evidence type="ECO:0000256" key="1">
    <source>
        <dbReference type="SAM" id="MobiDB-lite"/>
    </source>
</evidence>
<dbReference type="WBParaSite" id="Csp11.Scaffold630.g21198.t1">
    <property type="protein sequence ID" value="Csp11.Scaffold630.g21198.t1"/>
    <property type="gene ID" value="Csp11.Scaffold630.g21198"/>
</dbReference>
<dbReference type="STRING" id="1561998.A0A1I7V0K0"/>
<accession>A0A1I7V0K0</accession>
<name>A0A1I7V0K0_9PELO</name>
<sequence length="208" mass="22604">MLDRIAHFWAENEIKKHLTASTAAEKEAKKAKKAAKKQKSAEKSNNGPDGMTNTGRRTSSVTAQISRQARRFSTAIAPTLTKIEAVHILQKLDEVRVKMNDVAQPWSPMRRKRARSSNPNGCKTTPTTSSTAAPDGGVENNNGKSVLPNSTSQPMLSTQSARGYNTLPRRVSPFSLSIQTILCSKLSKKVFGVSVSRSKSTGTAPFFT</sequence>
<keyword evidence="2" id="KW-1185">Reference proteome</keyword>
<feature type="compositionally biased region" description="Polar residues" evidence="1">
    <location>
        <begin position="139"/>
        <end position="158"/>
    </location>
</feature>
<organism evidence="2 3">
    <name type="scientific">Caenorhabditis tropicalis</name>
    <dbReference type="NCBI Taxonomy" id="1561998"/>
    <lineage>
        <taxon>Eukaryota</taxon>
        <taxon>Metazoa</taxon>
        <taxon>Ecdysozoa</taxon>
        <taxon>Nematoda</taxon>
        <taxon>Chromadorea</taxon>
        <taxon>Rhabditida</taxon>
        <taxon>Rhabditina</taxon>
        <taxon>Rhabditomorpha</taxon>
        <taxon>Rhabditoidea</taxon>
        <taxon>Rhabditidae</taxon>
        <taxon>Peloderinae</taxon>
        <taxon>Caenorhabditis</taxon>
    </lineage>
</organism>
<feature type="compositionally biased region" description="Polar residues" evidence="1">
    <location>
        <begin position="45"/>
        <end position="66"/>
    </location>
</feature>
<dbReference type="AlphaFoldDB" id="A0A1I7V0K0"/>
<feature type="region of interest" description="Disordered" evidence="1">
    <location>
        <begin position="21"/>
        <end position="66"/>
    </location>
</feature>